<evidence type="ECO:0000256" key="3">
    <source>
        <dbReference type="ARBA" id="ARBA00022827"/>
    </source>
</evidence>
<dbReference type="InterPro" id="IPR036188">
    <property type="entry name" value="FAD/NAD-bd_sf"/>
</dbReference>
<dbReference type="SUPFAM" id="SSF54373">
    <property type="entry name" value="FAD-linked reductases, C-terminal domain"/>
    <property type="match status" value="1"/>
</dbReference>
<sequence>MTLQAVRPRLAPKGHAGPWATGVFNAAGDGKSDSPSLHPTIWETSATSRFNLDVLRIISQGDTMKVIIVGAGIAGLAAGIGLRRGGHQVTIYERSSLAREIGAALNICPNASRVLLEWKFQVERARLVTARRHILARGDTLETLRDMAYPDFREHSGGPWYLAHRVDLHNELQRLARDPEGQGRPVDIRLRSEVVGYDADKGSVTLADGSVQYGDLVIGADGVHSTAIRAVHGHSTHVEPTGWSVFRFLIPTEDLRNDPDIAPTLDKGATTVTDGMLTIFTAPEGQRRLVRYPCADNTIQNFVAMYNDPQIDDHEREDWDRSATIDDILSYYHDFHPDLLNVIRKATDIKRWPLLYRDPLPTISKGRLVLIGDAAHPMLPHQGQGGAMSIEDGGALGEVFAGLPEGTPGDEIHRRIALFEKIRHKRASGIQVMSNAGQDQMWRVRDRMRPFMPDGVEPPNTIPEIWEHNFRYDVLADSRRQLKEYLEGR</sequence>
<dbReference type="GO" id="GO:0004497">
    <property type="term" value="F:monooxygenase activity"/>
    <property type="evidence" value="ECO:0007669"/>
    <property type="project" value="UniProtKB-KW"/>
</dbReference>
<dbReference type="OrthoDB" id="9993796at2759"/>
<dbReference type="Proteomes" id="UP000054771">
    <property type="component" value="Unassembled WGS sequence"/>
</dbReference>
<dbReference type="SUPFAM" id="SSF51905">
    <property type="entry name" value="FAD/NAD(P)-binding domain"/>
    <property type="match status" value="1"/>
</dbReference>
<dbReference type="Pfam" id="PF01494">
    <property type="entry name" value="FAD_binding_3"/>
    <property type="match status" value="1"/>
</dbReference>
<dbReference type="PRINTS" id="PR00420">
    <property type="entry name" value="RNGMNOXGNASE"/>
</dbReference>
<protein>
    <recommendedName>
        <fullName evidence="6">FAD-binding domain-containing protein</fullName>
    </recommendedName>
</protein>
<organism evidence="7 8">
    <name type="scientific">Aspergillus calidoustus</name>
    <dbReference type="NCBI Taxonomy" id="454130"/>
    <lineage>
        <taxon>Eukaryota</taxon>
        <taxon>Fungi</taxon>
        <taxon>Dikarya</taxon>
        <taxon>Ascomycota</taxon>
        <taxon>Pezizomycotina</taxon>
        <taxon>Eurotiomycetes</taxon>
        <taxon>Eurotiomycetidae</taxon>
        <taxon>Eurotiales</taxon>
        <taxon>Aspergillaceae</taxon>
        <taxon>Aspergillus</taxon>
        <taxon>Aspergillus subgen. Nidulantes</taxon>
    </lineage>
</organism>
<name>A0A0U5FZT7_ASPCI</name>
<keyword evidence="3" id="KW-0274">FAD</keyword>
<dbReference type="AlphaFoldDB" id="A0A0U5FZT7"/>
<evidence type="ECO:0000256" key="1">
    <source>
        <dbReference type="ARBA" id="ARBA00007992"/>
    </source>
</evidence>
<evidence type="ECO:0000256" key="5">
    <source>
        <dbReference type="ARBA" id="ARBA00023033"/>
    </source>
</evidence>
<accession>A0A0U5FZT7</accession>
<reference evidence="8" key="1">
    <citation type="journal article" date="2016" name="Genome Announc.">
        <title>Draft genome sequences of fungus Aspergillus calidoustus.</title>
        <authorList>
            <person name="Horn F."/>
            <person name="Linde J."/>
            <person name="Mattern D.J."/>
            <person name="Walther G."/>
            <person name="Guthke R."/>
            <person name="Scherlach K."/>
            <person name="Martin K."/>
            <person name="Brakhage A.A."/>
            <person name="Petzke L."/>
            <person name="Valiante V."/>
        </authorList>
    </citation>
    <scope>NUCLEOTIDE SEQUENCE [LARGE SCALE GENOMIC DNA]</scope>
    <source>
        <strain evidence="8">SF006504</strain>
    </source>
</reference>
<dbReference type="GO" id="GO:0071949">
    <property type="term" value="F:FAD binding"/>
    <property type="evidence" value="ECO:0007669"/>
    <property type="project" value="InterPro"/>
</dbReference>
<dbReference type="Gene3D" id="3.50.50.60">
    <property type="entry name" value="FAD/NAD(P)-binding domain"/>
    <property type="match status" value="1"/>
</dbReference>
<comment type="similarity">
    <text evidence="1">Belongs to the paxM FAD-dependent monooxygenase family.</text>
</comment>
<evidence type="ECO:0000259" key="6">
    <source>
        <dbReference type="Pfam" id="PF01494"/>
    </source>
</evidence>
<feature type="domain" description="FAD-binding" evidence="6">
    <location>
        <begin position="64"/>
        <end position="413"/>
    </location>
</feature>
<keyword evidence="5" id="KW-0503">Monooxygenase</keyword>
<keyword evidence="2" id="KW-0285">Flavoprotein</keyword>
<evidence type="ECO:0000313" key="8">
    <source>
        <dbReference type="Proteomes" id="UP000054771"/>
    </source>
</evidence>
<evidence type="ECO:0000313" key="7">
    <source>
        <dbReference type="EMBL" id="CEL03720.1"/>
    </source>
</evidence>
<keyword evidence="8" id="KW-1185">Reference proteome</keyword>
<dbReference type="OMA" id="CRNDELG"/>
<keyword evidence="4" id="KW-0560">Oxidoreductase</keyword>
<dbReference type="InterPro" id="IPR002938">
    <property type="entry name" value="FAD-bd"/>
</dbReference>
<dbReference type="EMBL" id="CDMC01000004">
    <property type="protein sequence ID" value="CEL03720.1"/>
    <property type="molecule type" value="Genomic_DNA"/>
</dbReference>
<dbReference type="PANTHER" id="PTHR13789">
    <property type="entry name" value="MONOOXYGENASE"/>
    <property type="match status" value="1"/>
</dbReference>
<proteinExistence type="inferred from homology"/>
<evidence type="ECO:0000256" key="2">
    <source>
        <dbReference type="ARBA" id="ARBA00022630"/>
    </source>
</evidence>
<dbReference type="STRING" id="454130.A0A0U5FZT7"/>
<dbReference type="PANTHER" id="PTHR13789:SF215">
    <property type="entry name" value="FAD-BINDING DOMAIN-CONTAINING PROTEIN-RELATED"/>
    <property type="match status" value="1"/>
</dbReference>
<gene>
    <name evidence="7" type="ORF">ASPCAL04866</name>
</gene>
<dbReference type="InterPro" id="IPR050493">
    <property type="entry name" value="FAD-dep_Monooxygenase_BioMet"/>
</dbReference>
<evidence type="ECO:0000256" key="4">
    <source>
        <dbReference type="ARBA" id="ARBA00023002"/>
    </source>
</evidence>